<proteinExistence type="predicted"/>
<sequence>MTQVPTSGKNVMLSLKWSLLDSVAVHPSQMLSDNTTSLDMGRISSYVVSCSCSTWVVSDLLPSCPAPTSHETYVKALGVGIRITDHIKQRFVGERLPDWLNVLIESPGEDRTVSGP</sequence>
<comment type="caution">
    <text evidence="1">The sequence shown here is derived from an EMBL/GenBank/DDBJ whole genome shotgun (WGS) entry which is preliminary data.</text>
</comment>
<protein>
    <submittedName>
        <fullName evidence="1">Uncharacterized protein</fullName>
    </submittedName>
</protein>
<dbReference type="EMBL" id="CM055740">
    <property type="protein sequence ID" value="KAJ8002986.1"/>
    <property type="molecule type" value="Genomic_DNA"/>
</dbReference>
<accession>A0ACC2GH40</accession>
<reference evidence="1" key="1">
    <citation type="submission" date="2021-05" db="EMBL/GenBank/DDBJ databases">
        <authorList>
            <person name="Pan Q."/>
            <person name="Jouanno E."/>
            <person name="Zahm M."/>
            <person name="Klopp C."/>
            <person name="Cabau C."/>
            <person name="Louis A."/>
            <person name="Berthelot C."/>
            <person name="Parey E."/>
            <person name="Roest Crollius H."/>
            <person name="Montfort J."/>
            <person name="Robinson-Rechavi M."/>
            <person name="Bouchez O."/>
            <person name="Lampietro C."/>
            <person name="Lopez Roques C."/>
            <person name="Donnadieu C."/>
            <person name="Postlethwait J."/>
            <person name="Bobe J."/>
            <person name="Dillon D."/>
            <person name="Chandos A."/>
            <person name="von Hippel F."/>
            <person name="Guiguen Y."/>
        </authorList>
    </citation>
    <scope>NUCLEOTIDE SEQUENCE</scope>
    <source>
        <strain evidence="1">YG-Jan2019</strain>
    </source>
</reference>
<gene>
    <name evidence="1" type="ORF">DPEC_G00164680</name>
</gene>
<evidence type="ECO:0000313" key="2">
    <source>
        <dbReference type="Proteomes" id="UP001157502"/>
    </source>
</evidence>
<evidence type="ECO:0000313" key="1">
    <source>
        <dbReference type="EMBL" id="KAJ8002986.1"/>
    </source>
</evidence>
<organism evidence="1 2">
    <name type="scientific">Dallia pectoralis</name>
    <name type="common">Alaska blackfish</name>
    <dbReference type="NCBI Taxonomy" id="75939"/>
    <lineage>
        <taxon>Eukaryota</taxon>
        <taxon>Metazoa</taxon>
        <taxon>Chordata</taxon>
        <taxon>Craniata</taxon>
        <taxon>Vertebrata</taxon>
        <taxon>Euteleostomi</taxon>
        <taxon>Actinopterygii</taxon>
        <taxon>Neopterygii</taxon>
        <taxon>Teleostei</taxon>
        <taxon>Protacanthopterygii</taxon>
        <taxon>Esociformes</taxon>
        <taxon>Umbridae</taxon>
        <taxon>Dallia</taxon>
    </lineage>
</organism>
<dbReference type="Proteomes" id="UP001157502">
    <property type="component" value="Chromosome 13"/>
</dbReference>
<name>A0ACC2GH40_DALPE</name>
<keyword evidence="2" id="KW-1185">Reference proteome</keyword>